<comment type="caution">
    <text evidence="1">The sequence shown here is derived from an EMBL/GenBank/DDBJ whole genome shotgun (WGS) entry which is preliminary data.</text>
</comment>
<accession>A0ACB8V020</accession>
<dbReference type="EMBL" id="JALBCA010000026">
    <property type="protein sequence ID" value="KAI2389096.1"/>
    <property type="molecule type" value="Genomic_DNA"/>
</dbReference>
<reference evidence="1" key="1">
    <citation type="journal article" date="2022" name="bioRxiv">
        <title>Population genetic analysis of Ophidiomyces ophidiicola, the causative agent of snake fungal disease, indicates recent introductions to the USA.</title>
        <authorList>
            <person name="Ladner J.T."/>
            <person name="Palmer J.M."/>
            <person name="Ettinger C.L."/>
            <person name="Stajich J.E."/>
            <person name="Farrell T.M."/>
            <person name="Glorioso B.M."/>
            <person name="Lawson B."/>
            <person name="Price S.J."/>
            <person name="Stengle A.G."/>
            <person name="Grear D.A."/>
            <person name="Lorch J.M."/>
        </authorList>
    </citation>
    <scope>NUCLEOTIDE SEQUENCE</scope>
    <source>
        <strain evidence="1">NWHC 24266-5</strain>
    </source>
</reference>
<name>A0ACB8V020_9EURO</name>
<gene>
    <name evidence="1" type="ORF">LOY88_002253</name>
</gene>
<organism evidence="1">
    <name type="scientific">Ophidiomyces ophidiicola</name>
    <dbReference type="NCBI Taxonomy" id="1387563"/>
    <lineage>
        <taxon>Eukaryota</taxon>
        <taxon>Fungi</taxon>
        <taxon>Dikarya</taxon>
        <taxon>Ascomycota</taxon>
        <taxon>Pezizomycotina</taxon>
        <taxon>Eurotiomycetes</taxon>
        <taxon>Eurotiomycetidae</taxon>
        <taxon>Onygenales</taxon>
        <taxon>Onygenaceae</taxon>
        <taxon>Ophidiomyces</taxon>
    </lineage>
</organism>
<proteinExistence type="predicted"/>
<protein>
    <submittedName>
        <fullName evidence="1">Uncharacterized protein</fullName>
    </submittedName>
</protein>
<sequence>MATLGTTFVGAWLAMPSGEKKKEQGPPIKASSKDEEKFIQDFLKSVEAEEKKAKA</sequence>
<evidence type="ECO:0000313" key="1">
    <source>
        <dbReference type="EMBL" id="KAI2389096.1"/>
    </source>
</evidence>